<accession>A0A919RX67</accession>
<evidence type="ECO:0000256" key="1">
    <source>
        <dbReference type="SAM" id="Phobius"/>
    </source>
</evidence>
<feature type="transmembrane region" description="Helical" evidence="1">
    <location>
        <begin position="130"/>
        <end position="157"/>
    </location>
</feature>
<dbReference type="Proteomes" id="UP000679179">
    <property type="component" value="Unassembled WGS sequence"/>
</dbReference>
<gene>
    <name evidence="2" type="ORF">CPJCM30710_00820</name>
</gene>
<keyword evidence="1" id="KW-1133">Transmembrane helix</keyword>
<dbReference type="Pfam" id="PF09997">
    <property type="entry name" value="DUF2238"/>
    <property type="match status" value="1"/>
</dbReference>
<dbReference type="InterPro" id="IPR014509">
    <property type="entry name" value="YjdF-like"/>
</dbReference>
<feature type="transmembrane region" description="Helical" evidence="1">
    <location>
        <begin position="98"/>
        <end position="118"/>
    </location>
</feature>
<evidence type="ECO:0000313" key="3">
    <source>
        <dbReference type="Proteomes" id="UP000679179"/>
    </source>
</evidence>
<name>A0A919RX67_9CLOT</name>
<dbReference type="InterPro" id="IPR058534">
    <property type="entry name" value="YjdF"/>
</dbReference>
<feature type="transmembrane region" description="Helical" evidence="1">
    <location>
        <begin position="177"/>
        <end position="196"/>
    </location>
</feature>
<keyword evidence="3" id="KW-1185">Reference proteome</keyword>
<feature type="transmembrane region" description="Helical" evidence="1">
    <location>
        <begin position="60"/>
        <end position="78"/>
    </location>
</feature>
<feature type="transmembrane region" description="Helical" evidence="1">
    <location>
        <begin position="7"/>
        <end position="24"/>
    </location>
</feature>
<keyword evidence="1" id="KW-0472">Membrane</keyword>
<dbReference type="RefSeq" id="WP_212902179.1">
    <property type="nucleotide sequence ID" value="NZ_BOPZ01000001.1"/>
</dbReference>
<protein>
    <submittedName>
        <fullName evidence="2">Membrane protein</fullName>
    </submittedName>
</protein>
<sequence>MKKNNKLPIVYLVIIIGVIIWSIITPRSYLVWFLESMPVLIGLSVLTFTYKKFRLSNFTYTWIFIAFIIMLIGGHYNYSEVPLFTWLKQKMSLSRNHYDRVGHVINGITTSVLFKEVLWRRGVIRRKGWLYFIIFLMCLGVSATYEIIEFLVAFSVRGKADPFLGMQGDEWDSQWDMLIAFSGVILSNIFFGIKYIDTDYR</sequence>
<dbReference type="AlphaFoldDB" id="A0A919RX67"/>
<comment type="caution">
    <text evidence="2">The sequence shown here is derived from an EMBL/GenBank/DDBJ whole genome shotgun (WGS) entry which is preliminary data.</text>
</comment>
<dbReference type="EMBL" id="BOPZ01000001">
    <property type="protein sequence ID" value="GIM27416.1"/>
    <property type="molecule type" value="Genomic_DNA"/>
</dbReference>
<dbReference type="PIRSF" id="PIRSF020606">
    <property type="entry name" value="UCP020606"/>
    <property type="match status" value="1"/>
</dbReference>
<reference evidence="2" key="1">
    <citation type="submission" date="2021-03" db="EMBL/GenBank/DDBJ databases">
        <title>Taxonomic study of Clostridium polyendosporum from meadow-gley soil under rice.</title>
        <authorList>
            <person name="Kobayashi H."/>
            <person name="Tanizawa Y."/>
            <person name="Yagura M."/>
        </authorList>
    </citation>
    <scope>NUCLEOTIDE SEQUENCE</scope>
    <source>
        <strain evidence="2">JCM 30710</strain>
    </source>
</reference>
<evidence type="ECO:0000313" key="2">
    <source>
        <dbReference type="EMBL" id="GIM27416.1"/>
    </source>
</evidence>
<feature type="transmembrane region" description="Helical" evidence="1">
    <location>
        <begin position="30"/>
        <end position="48"/>
    </location>
</feature>
<keyword evidence="1" id="KW-0812">Transmembrane</keyword>
<proteinExistence type="predicted"/>
<organism evidence="2 3">
    <name type="scientific">Clostridium polyendosporum</name>
    <dbReference type="NCBI Taxonomy" id="69208"/>
    <lineage>
        <taxon>Bacteria</taxon>
        <taxon>Bacillati</taxon>
        <taxon>Bacillota</taxon>
        <taxon>Clostridia</taxon>
        <taxon>Eubacteriales</taxon>
        <taxon>Clostridiaceae</taxon>
        <taxon>Clostridium</taxon>
    </lineage>
</organism>